<keyword evidence="1" id="KW-0732">Signal</keyword>
<accession>A0ABS8CN50</accession>
<dbReference type="RefSeq" id="WP_226936063.1">
    <property type="nucleotide sequence ID" value="NZ_JACDXX010000011.1"/>
</dbReference>
<dbReference type="EMBL" id="JACDXX010000011">
    <property type="protein sequence ID" value="MCB5410827.1"/>
    <property type="molecule type" value="Genomic_DNA"/>
</dbReference>
<sequence length="105" mass="10219">MRFAAFSAALSVICLTAPLQAEPRLSREELILYASNHSLCGELAVLDATRRADGKIAISCGPATGFVPAFGAIALSGGIAVAAAGLALAASAGGGGGTTPSTTAD</sequence>
<name>A0ABS8CN50_9RHOB</name>
<reference evidence="2 3" key="1">
    <citation type="submission" date="2020-07" db="EMBL/GenBank/DDBJ databases">
        <title>Pseudogemmobacter sp. nov., isolated from poultry manure in Taiwan.</title>
        <authorList>
            <person name="Lin S.-Y."/>
            <person name="Tang Y.-S."/>
            <person name="Young C.-C."/>
        </authorList>
    </citation>
    <scope>NUCLEOTIDE SEQUENCE [LARGE SCALE GENOMIC DNA]</scope>
    <source>
        <strain evidence="2 3">CC-YST710</strain>
    </source>
</reference>
<feature type="signal peptide" evidence="1">
    <location>
        <begin position="1"/>
        <end position="21"/>
    </location>
</feature>
<gene>
    <name evidence="2" type="ORF">H0485_12560</name>
</gene>
<evidence type="ECO:0000256" key="1">
    <source>
        <dbReference type="SAM" id="SignalP"/>
    </source>
</evidence>
<evidence type="ECO:0000313" key="2">
    <source>
        <dbReference type="EMBL" id="MCB5410827.1"/>
    </source>
</evidence>
<evidence type="ECO:0000313" key="3">
    <source>
        <dbReference type="Proteomes" id="UP001198571"/>
    </source>
</evidence>
<proteinExistence type="predicted"/>
<feature type="chain" id="PRO_5045568502" evidence="1">
    <location>
        <begin position="22"/>
        <end position="105"/>
    </location>
</feature>
<organism evidence="2 3">
    <name type="scientific">Pseudogemmobacter faecipullorum</name>
    <dbReference type="NCBI Taxonomy" id="2755041"/>
    <lineage>
        <taxon>Bacteria</taxon>
        <taxon>Pseudomonadati</taxon>
        <taxon>Pseudomonadota</taxon>
        <taxon>Alphaproteobacteria</taxon>
        <taxon>Rhodobacterales</taxon>
        <taxon>Paracoccaceae</taxon>
        <taxon>Pseudogemmobacter</taxon>
    </lineage>
</organism>
<dbReference type="Proteomes" id="UP001198571">
    <property type="component" value="Unassembled WGS sequence"/>
</dbReference>
<comment type="caution">
    <text evidence="2">The sequence shown here is derived from an EMBL/GenBank/DDBJ whole genome shotgun (WGS) entry which is preliminary data.</text>
</comment>
<keyword evidence="3" id="KW-1185">Reference proteome</keyword>
<protein>
    <submittedName>
        <fullName evidence="2">Uncharacterized protein</fullName>
    </submittedName>
</protein>